<dbReference type="RefSeq" id="WP_011763376.1">
    <property type="nucleotide sequence ID" value="NC_008701.1"/>
</dbReference>
<keyword evidence="2" id="KW-1185">Reference proteome</keyword>
<evidence type="ECO:0000313" key="2">
    <source>
        <dbReference type="Proteomes" id="UP000002595"/>
    </source>
</evidence>
<dbReference type="eggNOG" id="arCOG05523">
    <property type="taxonomic scope" value="Archaea"/>
</dbReference>
<dbReference type="STRING" id="384616.Pisl_1649"/>
<dbReference type="KEGG" id="pis:Pisl_1649"/>
<proteinExistence type="predicted"/>
<organism evidence="1 2">
    <name type="scientific">Pyrobaculum islandicum (strain DSM 4184 / JCM 9189 / GEO3)</name>
    <dbReference type="NCBI Taxonomy" id="384616"/>
    <lineage>
        <taxon>Archaea</taxon>
        <taxon>Thermoproteota</taxon>
        <taxon>Thermoprotei</taxon>
        <taxon>Thermoproteales</taxon>
        <taxon>Thermoproteaceae</taxon>
        <taxon>Pyrobaculum</taxon>
    </lineage>
</organism>
<name>A1RV19_PYRIL</name>
<dbReference type="HOGENOM" id="CLU_2379537_0_0_2"/>
<protein>
    <submittedName>
        <fullName evidence="1">Uncharacterized protein</fullName>
    </submittedName>
</protein>
<accession>A1RV19</accession>
<sequence>MKRREERRTTLFDFIQQEKKLEERAPSRDISEELYQMLKTRRQVSKEEVTKWAKDRGVTTVELIKAIEKLITEKKIKKRLDDEGNLVYEVI</sequence>
<gene>
    <name evidence="1" type="ordered locus">Pisl_1649</name>
</gene>
<dbReference type="Proteomes" id="UP000002595">
    <property type="component" value="Chromosome"/>
</dbReference>
<dbReference type="GeneID" id="4617582"/>
<evidence type="ECO:0000313" key="1">
    <source>
        <dbReference type="EMBL" id="ABL88801.1"/>
    </source>
</evidence>
<dbReference type="EMBL" id="CP000504">
    <property type="protein sequence ID" value="ABL88801.1"/>
    <property type="molecule type" value="Genomic_DNA"/>
</dbReference>
<dbReference type="AlphaFoldDB" id="A1RV19"/>
<reference evidence="1" key="1">
    <citation type="submission" date="2006-12" db="EMBL/GenBank/DDBJ databases">
        <title>Complete sequence of Pyrobaculum islandicum DSM 4184.</title>
        <authorList>
            <person name="Copeland A."/>
            <person name="Lucas S."/>
            <person name="Lapidus A."/>
            <person name="Barry K."/>
            <person name="Detter J.C."/>
            <person name="Glavina del Rio T."/>
            <person name="Dalin E."/>
            <person name="Tice H."/>
            <person name="Pitluck S."/>
            <person name="Meincke L."/>
            <person name="Brettin T."/>
            <person name="Bruce D."/>
            <person name="Han C."/>
            <person name="Tapia R."/>
            <person name="Gilna P."/>
            <person name="Schmutz J."/>
            <person name="Larimer F."/>
            <person name="Land M."/>
            <person name="Hauser L."/>
            <person name="Kyrpides N."/>
            <person name="Mikhailova N."/>
            <person name="Cozen A.E."/>
            <person name="Fitz-Gibbon S.T."/>
            <person name="House C.H."/>
            <person name="Saltikov C."/>
            <person name="Lowe T."/>
            <person name="Richardson P."/>
        </authorList>
    </citation>
    <scope>NUCLEOTIDE SEQUENCE [LARGE SCALE GENOMIC DNA]</scope>
    <source>
        <strain evidence="1">DSM 4184</strain>
    </source>
</reference>